<dbReference type="GO" id="GO:0005737">
    <property type="term" value="C:cytoplasm"/>
    <property type="evidence" value="ECO:0007669"/>
    <property type="project" value="TreeGrafter"/>
</dbReference>
<evidence type="ECO:0000259" key="3">
    <source>
        <dbReference type="Pfam" id="PF02463"/>
    </source>
</evidence>
<feature type="domain" description="RecF/RecN/SMC N-terminal" evidence="3">
    <location>
        <begin position="11"/>
        <end position="134"/>
    </location>
</feature>
<dbReference type="InterPro" id="IPR050308">
    <property type="entry name" value="MukB/SMC"/>
</dbReference>
<dbReference type="EMBL" id="BEXA01000002">
    <property type="protein sequence ID" value="GAY72947.1"/>
    <property type="molecule type" value="Genomic_DNA"/>
</dbReference>
<dbReference type="InterPro" id="IPR003395">
    <property type="entry name" value="RecF/RecN/SMC_N"/>
</dbReference>
<dbReference type="Gene3D" id="3.40.50.300">
    <property type="entry name" value="P-loop containing nucleotide triphosphate hydrolases"/>
    <property type="match status" value="1"/>
</dbReference>
<dbReference type="SUPFAM" id="SSF52540">
    <property type="entry name" value="P-loop containing nucleoside triphosphate hydrolases"/>
    <property type="match status" value="1"/>
</dbReference>
<comment type="caution">
    <text evidence="4">The sequence shown here is derived from an EMBL/GenBank/DDBJ whole genome shotgun (WGS) entry which is preliminary data.</text>
</comment>
<dbReference type="Proteomes" id="UP000286974">
    <property type="component" value="Unassembled WGS sequence"/>
</dbReference>
<dbReference type="AlphaFoldDB" id="A0A401FKT5"/>
<dbReference type="STRING" id="1138822.PL11_008885"/>
<proteinExistence type="predicted"/>
<evidence type="ECO:0000313" key="5">
    <source>
        <dbReference type="Proteomes" id="UP000286974"/>
    </source>
</evidence>
<protein>
    <submittedName>
        <fullName evidence="4">Chromosome partition protein smc</fullName>
    </submittedName>
</protein>
<dbReference type="Pfam" id="PF02463">
    <property type="entry name" value="SMC_N"/>
    <property type="match status" value="1"/>
</dbReference>
<reference evidence="4 5" key="1">
    <citation type="submission" date="2017-11" db="EMBL/GenBank/DDBJ databases">
        <title>Draft Genome Sequence of Lactobacillus curieae NBRC 111893 isolated from Koso, a Japanese sugar-Vegetable Fermented Beverage.</title>
        <authorList>
            <person name="Chiou T.Y."/>
            <person name="Oshima K."/>
            <person name="Suda W."/>
            <person name="Hattori M."/>
            <person name="Takahashi T."/>
        </authorList>
    </citation>
    <scope>NUCLEOTIDE SEQUENCE [LARGE SCALE GENOMIC DNA]</scope>
    <source>
        <strain evidence="4 5">NBRC111893</strain>
    </source>
</reference>
<evidence type="ECO:0000256" key="1">
    <source>
        <dbReference type="ARBA" id="ARBA00022490"/>
    </source>
</evidence>
<sequence length="232" mass="26052">MRSWDLNPSRKKLKIEFPTGLTGIVGPNGSGKSNIAESIRWVLGEQSAKTLRGTKMFDVIFSGSADRKSQNMASVTLTLDNQDEYIKSSFSEIKVARKLFRNGDSAYFLNEKECRLKDIVNLFMDSGIGQGSLSIISQGNIESILNSTSEDRRTIIENVAGIYKYKQQKTTAQKELTTTSDNLDRVNDIITELESRMTPLEKQANLANDYLDQKKTADKIRKNKSLLLILND</sequence>
<evidence type="ECO:0000256" key="2">
    <source>
        <dbReference type="ARBA" id="ARBA00023125"/>
    </source>
</evidence>
<keyword evidence="5" id="KW-1185">Reference proteome</keyword>
<dbReference type="PANTHER" id="PTHR42963:SF1">
    <property type="entry name" value="DUF4476 DOMAIN-CONTAINING PROTEIN"/>
    <property type="match status" value="1"/>
</dbReference>
<dbReference type="PANTHER" id="PTHR42963">
    <property type="entry name" value="CHROMOSOME PARTITION PROTEIN MUKB"/>
    <property type="match status" value="1"/>
</dbReference>
<accession>A0A401FKT5</accession>
<name>A0A401FKT5_9LACO</name>
<gene>
    <name evidence="4" type="ORF">NBRC111893_1093</name>
</gene>
<evidence type="ECO:0000313" key="4">
    <source>
        <dbReference type="EMBL" id="GAY72947.1"/>
    </source>
</evidence>
<organism evidence="4 5">
    <name type="scientific">Lentilactobacillus kosonis</name>
    <dbReference type="NCBI Taxonomy" id="2810561"/>
    <lineage>
        <taxon>Bacteria</taxon>
        <taxon>Bacillati</taxon>
        <taxon>Bacillota</taxon>
        <taxon>Bacilli</taxon>
        <taxon>Lactobacillales</taxon>
        <taxon>Lactobacillaceae</taxon>
        <taxon>Lentilactobacillus</taxon>
    </lineage>
</organism>
<keyword evidence="1" id="KW-0963">Cytoplasm</keyword>
<keyword evidence="2" id="KW-0238">DNA-binding</keyword>
<dbReference type="GO" id="GO:0003677">
    <property type="term" value="F:DNA binding"/>
    <property type="evidence" value="ECO:0007669"/>
    <property type="project" value="UniProtKB-KW"/>
</dbReference>
<dbReference type="InterPro" id="IPR027417">
    <property type="entry name" value="P-loop_NTPase"/>
</dbReference>